<evidence type="ECO:0008006" key="9">
    <source>
        <dbReference type="Google" id="ProtNLM"/>
    </source>
</evidence>
<dbReference type="EMBL" id="MHCH01000047">
    <property type="protein sequence ID" value="OGY16321.1"/>
    <property type="molecule type" value="Genomic_DNA"/>
</dbReference>
<reference evidence="7 8" key="1">
    <citation type="journal article" date="2016" name="Nat. Commun.">
        <title>Thousands of microbial genomes shed light on interconnected biogeochemical processes in an aquifer system.</title>
        <authorList>
            <person name="Anantharaman K."/>
            <person name="Brown C.T."/>
            <person name="Hug L.A."/>
            <person name="Sharon I."/>
            <person name="Castelle C.J."/>
            <person name="Probst A.J."/>
            <person name="Thomas B.C."/>
            <person name="Singh A."/>
            <person name="Wilkins M.J."/>
            <person name="Karaoz U."/>
            <person name="Brodie E.L."/>
            <person name="Williams K.H."/>
            <person name="Hubbard S.S."/>
            <person name="Banfield J.F."/>
        </authorList>
    </citation>
    <scope>NUCLEOTIDE SEQUENCE [LARGE SCALE GENOMIC DNA]</scope>
</reference>
<dbReference type="STRING" id="1797589.A2784_01345"/>
<dbReference type="InterPro" id="IPR037038">
    <property type="entry name" value="HepT-like_sf"/>
</dbReference>
<proteinExistence type="inferred from homology"/>
<dbReference type="GO" id="GO:0110001">
    <property type="term" value="C:toxin-antitoxin complex"/>
    <property type="evidence" value="ECO:0007669"/>
    <property type="project" value="InterPro"/>
</dbReference>
<evidence type="ECO:0000256" key="6">
    <source>
        <dbReference type="ARBA" id="ARBA00024207"/>
    </source>
</evidence>
<keyword evidence="5" id="KW-0378">Hydrolase</keyword>
<dbReference type="GO" id="GO:0004540">
    <property type="term" value="F:RNA nuclease activity"/>
    <property type="evidence" value="ECO:0007669"/>
    <property type="project" value="InterPro"/>
</dbReference>
<dbReference type="PANTHER" id="PTHR34139:SF1">
    <property type="entry name" value="RNASE MJ1380-RELATED"/>
    <property type="match status" value="1"/>
</dbReference>
<keyword evidence="3" id="KW-0540">Nuclease</keyword>
<organism evidence="7 8">
    <name type="scientific">Candidatus Chisholmbacteria bacterium RIFCSPHIGHO2_01_FULL_48_12</name>
    <dbReference type="NCBI Taxonomy" id="1797589"/>
    <lineage>
        <taxon>Bacteria</taxon>
        <taxon>Candidatus Chisholmiibacteriota</taxon>
    </lineage>
</organism>
<accession>A0A1G1VLQ4</accession>
<keyword evidence="1" id="KW-0597">Phosphoprotein</keyword>
<evidence type="ECO:0000313" key="7">
    <source>
        <dbReference type="EMBL" id="OGY16321.1"/>
    </source>
</evidence>
<evidence type="ECO:0000256" key="4">
    <source>
        <dbReference type="ARBA" id="ARBA00022741"/>
    </source>
</evidence>
<evidence type="ECO:0000256" key="2">
    <source>
        <dbReference type="ARBA" id="ARBA00022649"/>
    </source>
</evidence>
<dbReference type="Proteomes" id="UP000177324">
    <property type="component" value="Unassembled WGS sequence"/>
</dbReference>
<name>A0A1G1VLQ4_9BACT</name>
<protein>
    <recommendedName>
        <fullName evidence="9">DUF86 domain-containing protein</fullName>
    </recommendedName>
</protein>
<dbReference type="GO" id="GO:0016787">
    <property type="term" value="F:hydrolase activity"/>
    <property type="evidence" value="ECO:0007669"/>
    <property type="project" value="UniProtKB-KW"/>
</dbReference>
<evidence type="ECO:0000313" key="8">
    <source>
        <dbReference type="Proteomes" id="UP000177324"/>
    </source>
</evidence>
<comment type="similarity">
    <text evidence="6">Belongs to the HepT RNase toxin family.</text>
</comment>
<sequence length="126" mass="14061">MNKNILLYLNDILESIALVEQYVSGVKEEDFSRDKEKQDSVIRRLMIIGEAATRVPKEIRALSPDTQWRAIIGFRNVVIHEYAGVSMGRVWEIVEQELPPLKSQLTTLLSAVSSMAEGKGKSASGT</sequence>
<dbReference type="AlphaFoldDB" id="A0A1G1VLQ4"/>
<dbReference type="Gene3D" id="1.20.120.580">
    <property type="entry name" value="bsu32300-like"/>
    <property type="match status" value="1"/>
</dbReference>
<evidence type="ECO:0000256" key="3">
    <source>
        <dbReference type="ARBA" id="ARBA00022722"/>
    </source>
</evidence>
<dbReference type="Pfam" id="PF01934">
    <property type="entry name" value="HepT-like"/>
    <property type="match status" value="1"/>
</dbReference>
<dbReference type="GO" id="GO:0000166">
    <property type="term" value="F:nucleotide binding"/>
    <property type="evidence" value="ECO:0007669"/>
    <property type="project" value="UniProtKB-KW"/>
</dbReference>
<comment type="caution">
    <text evidence="7">The sequence shown here is derived from an EMBL/GenBank/DDBJ whole genome shotgun (WGS) entry which is preliminary data.</text>
</comment>
<dbReference type="InterPro" id="IPR008201">
    <property type="entry name" value="HepT-like"/>
</dbReference>
<evidence type="ECO:0000256" key="5">
    <source>
        <dbReference type="ARBA" id="ARBA00022801"/>
    </source>
</evidence>
<dbReference type="InterPro" id="IPR051813">
    <property type="entry name" value="HepT_RNase_toxin"/>
</dbReference>
<keyword evidence="4" id="KW-0547">Nucleotide-binding</keyword>
<keyword evidence="2" id="KW-1277">Toxin-antitoxin system</keyword>
<gene>
    <name evidence="7" type="ORF">A2784_01345</name>
</gene>
<dbReference type="PANTHER" id="PTHR34139">
    <property type="entry name" value="UPF0331 PROTEIN MJ0127"/>
    <property type="match status" value="1"/>
</dbReference>
<evidence type="ECO:0000256" key="1">
    <source>
        <dbReference type="ARBA" id="ARBA00022553"/>
    </source>
</evidence>